<dbReference type="Gene3D" id="3.30.420.40">
    <property type="match status" value="1"/>
</dbReference>
<proteinExistence type="inferred from homology"/>
<reference evidence="4 5" key="1">
    <citation type="submission" date="2016-10" db="EMBL/GenBank/DDBJ databases">
        <authorList>
            <person name="Varghese N."/>
            <person name="Submissions S."/>
        </authorList>
    </citation>
    <scope>NUCLEOTIDE SEQUENCE [LARGE SCALE GENOMIC DNA]</scope>
    <source>
        <strain evidence="4 5">BS2777</strain>
    </source>
</reference>
<dbReference type="InterPro" id="IPR031730">
    <property type="entry name" value="Carbam_trans_C"/>
</dbReference>
<evidence type="ECO:0000259" key="2">
    <source>
        <dbReference type="Pfam" id="PF02543"/>
    </source>
</evidence>
<dbReference type="RefSeq" id="WP_080761490.1">
    <property type="nucleotide sequence ID" value="NZ_BAAAEG010000001.1"/>
</dbReference>
<dbReference type="GO" id="GO:0003824">
    <property type="term" value="F:catalytic activity"/>
    <property type="evidence" value="ECO:0007669"/>
    <property type="project" value="InterPro"/>
</dbReference>
<protein>
    <submittedName>
        <fullName evidence="4">Hydroxymethyl cephem carbamoyltransferase</fullName>
    </submittedName>
</protein>
<dbReference type="PANTHER" id="PTHR34847:SF1">
    <property type="entry name" value="NODULATION PROTEIN U"/>
    <property type="match status" value="1"/>
</dbReference>
<sequence>MVNVKNNETVILGLKDGHDGAAALIIDDHLEFCVEAEKDNGFRFSGVTPDVLLKVSQMIKKPVDVVAQSGWSKGKGLNSESDIIGAGYSGLKNIIHQERSMFGHNITYFSSSHERSHLLCGYGLSPFPQGKPCYALLWEGYFGAFYRIDENVNITKLGNALKNPGDRFAFLYALADPTFNLGPGKIRLSDAGKLMALAAYGENGDLDQDAIHIIATLLDNNINFRKLHKLQFSNSAYYNMGIEHPRFASLAHHFSNAIFNMFRDYAQKLIFDDAPLLIVGGCGLNCDWNSKWKETKLFSDVFIPPCTNDSGSAIGTAIDALLHTKGIAKITWSPYAGEPSYSDTDNTGIFVSEPYDTRRVARLLHTGCILGWVQGRYEIGPRALGNRSILAAPYPRENLVRLNKIKKREGFRPIAPICLEECMAEYFYPPDPSPFMLEFRKVISASIPAVTHVDNSARPQSVNKLQNIRMHQLLSTYHAVSGVGVLCNTSLNFNGCGFINRLSDLYRFASENELDGFVFEDTLFLHSDRHNENVK</sequence>
<evidence type="ECO:0000313" key="4">
    <source>
        <dbReference type="EMBL" id="SDV16429.1"/>
    </source>
</evidence>
<evidence type="ECO:0000256" key="1">
    <source>
        <dbReference type="ARBA" id="ARBA00006129"/>
    </source>
</evidence>
<dbReference type="AlphaFoldDB" id="A0AAE8HHX4"/>
<dbReference type="Gene3D" id="3.90.870.20">
    <property type="entry name" value="Carbamoyltransferase, C-terminal domain"/>
    <property type="match status" value="1"/>
</dbReference>
<dbReference type="Proteomes" id="UP000182085">
    <property type="component" value="Chromosome I"/>
</dbReference>
<dbReference type="InterPro" id="IPR003696">
    <property type="entry name" value="Carbtransf_dom"/>
</dbReference>
<gene>
    <name evidence="4" type="ORF">SAMN04490209_5497</name>
</gene>
<feature type="domain" description="Carbamoyltransferase C-terminal" evidence="3">
    <location>
        <begin position="361"/>
        <end position="524"/>
    </location>
</feature>
<dbReference type="EMBL" id="LT629801">
    <property type="protein sequence ID" value="SDV16429.1"/>
    <property type="molecule type" value="Genomic_DNA"/>
</dbReference>
<accession>A0AAE8HHX4</accession>
<comment type="similarity">
    <text evidence="1">Belongs to the NodU/CmcH family.</text>
</comment>
<dbReference type="PANTHER" id="PTHR34847">
    <property type="entry name" value="NODULATION PROTEIN U"/>
    <property type="match status" value="1"/>
</dbReference>
<evidence type="ECO:0000313" key="5">
    <source>
        <dbReference type="Proteomes" id="UP000182085"/>
    </source>
</evidence>
<organism evidence="4 5">
    <name type="scientific">Pseudomonas rhodesiae</name>
    <dbReference type="NCBI Taxonomy" id="76760"/>
    <lineage>
        <taxon>Bacteria</taxon>
        <taxon>Pseudomonadati</taxon>
        <taxon>Pseudomonadota</taxon>
        <taxon>Gammaproteobacteria</taxon>
        <taxon>Pseudomonadales</taxon>
        <taxon>Pseudomonadaceae</taxon>
        <taxon>Pseudomonas</taxon>
    </lineage>
</organism>
<dbReference type="Pfam" id="PF02543">
    <property type="entry name" value="Carbam_trans_N"/>
    <property type="match status" value="1"/>
</dbReference>
<keyword evidence="5" id="KW-1185">Reference proteome</keyword>
<name>A0AAE8HHX4_9PSED</name>
<dbReference type="InterPro" id="IPR038152">
    <property type="entry name" value="Carbam_trans_C_sf"/>
</dbReference>
<evidence type="ECO:0000259" key="3">
    <source>
        <dbReference type="Pfam" id="PF16861"/>
    </source>
</evidence>
<dbReference type="InterPro" id="IPR051338">
    <property type="entry name" value="NodU/CmcH_Carbamoyltrnsfr"/>
</dbReference>
<feature type="domain" description="Carbamoyltransferase" evidence="2">
    <location>
        <begin position="110"/>
        <end position="318"/>
    </location>
</feature>
<dbReference type="Pfam" id="PF16861">
    <property type="entry name" value="Carbam_trans_C"/>
    <property type="match status" value="1"/>
</dbReference>